<dbReference type="NCBIfam" id="NF041528">
    <property type="entry name" value="strep_LAETG"/>
    <property type="match status" value="1"/>
</dbReference>
<dbReference type="InterPro" id="IPR006311">
    <property type="entry name" value="TAT_signal"/>
</dbReference>
<keyword evidence="2" id="KW-0472">Membrane</keyword>
<evidence type="ECO:0000256" key="1">
    <source>
        <dbReference type="SAM" id="MobiDB-lite"/>
    </source>
</evidence>
<evidence type="ECO:0000313" key="4">
    <source>
        <dbReference type="EMBL" id="MDH2390360.1"/>
    </source>
</evidence>
<dbReference type="NCBIfam" id="NF041527">
    <property type="entry name" value="SCO1860_LAETG"/>
    <property type="match status" value="1"/>
</dbReference>
<feature type="region of interest" description="Disordered" evidence="1">
    <location>
        <begin position="244"/>
        <end position="339"/>
    </location>
</feature>
<feature type="chain" id="PRO_5045172088" evidence="3">
    <location>
        <begin position="44"/>
        <end position="368"/>
    </location>
</feature>
<proteinExistence type="predicted"/>
<dbReference type="RefSeq" id="WP_279928850.1">
    <property type="nucleotide sequence ID" value="NZ_JARWBG010000017.1"/>
</dbReference>
<evidence type="ECO:0000313" key="5">
    <source>
        <dbReference type="Proteomes" id="UP001223144"/>
    </source>
</evidence>
<dbReference type="Proteomes" id="UP001223144">
    <property type="component" value="Unassembled WGS sequence"/>
</dbReference>
<dbReference type="NCBIfam" id="NF040603">
    <property type="entry name" value="choice_anch_P"/>
    <property type="match status" value="1"/>
</dbReference>
<name>A0ABT6HNR3_9ACTN</name>
<protein>
    <submittedName>
        <fullName evidence="4">SCO1860 family LAETG-anchored protein</fullName>
    </submittedName>
</protein>
<keyword evidence="3" id="KW-0732">Signal</keyword>
<feature type="transmembrane region" description="Helical" evidence="2">
    <location>
        <begin position="340"/>
        <end position="358"/>
    </location>
</feature>
<organism evidence="4 5">
    <name type="scientific">Streptomyces chengmaiensis</name>
    <dbReference type="NCBI Taxonomy" id="3040919"/>
    <lineage>
        <taxon>Bacteria</taxon>
        <taxon>Bacillati</taxon>
        <taxon>Actinomycetota</taxon>
        <taxon>Actinomycetes</taxon>
        <taxon>Kitasatosporales</taxon>
        <taxon>Streptomycetaceae</taxon>
        <taxon>Streptomyces</taxon>
    </lineage>
</organism>
<keyword evidence="5" id="KW-1185">Reference proteome</keyword>
<reference evidence="4 5" key="1">
    <citation type="submission" date="2023-04" db="EMBL/GenBank/DDBJ databases">
        <title>Streptomyces chengmaiensis sp. nov. isolated from the stem of mangrove plant in Hainan.</title>
        <authorList>
            <person name="Huang X."/>
            <person name="Zhou S."/>
            <person name="Chu X."/>
            <person name="Xie Y."/>
            <person name="Lin Y."/>
        </authorList>
    </citation>
    <scope>NUCLEOTIDE SEQUENCE [LARGE SCALE GENOMIC DNA]</scope>
    <source>
        <strain evidence="4 5">HNM0663</strain>
    </source>
</reference>
<feature type="signal peptide" evidence="3">
    <location>
        <begin position="1"/>
        <end position="43"/>
    </location>
</feature>
<keyword evidence="2" id="KW-0812">Transmembrane</keyword>
<accession>A0ABT6HNR3</accession>
<feature type="compositionally biased region" description="Gly residues" evidence="1">
    <location>
        <begin position="300"/>
        <end position="309"/>
    </location>
</feature>
<evidence type="ECO:0000256" key="2">
    <source>
        <dbReference type="SAM" id="Phobius"/>
    </source>
</evidence>
<sequence>MNSNTFRMPARRRGASRRRAAAVTAAAVALASGSVVLAGPAHASGGEGGKGRAAAAVLRTDLDVSLLDKAVVPLTATLNEVKAPASAEKTALTAKLDGVDRGRPFQVLRADVATAKATADRRRAEGYVHLARARVHVPGLPLLSLIEVRKVTSKAVCEVGEHPVVKSNVLGDVKVLGKEVNLTAGGTADVDVPGVGRVTLHLSKTQTTSRTAAATALELKVTVNPVRLNVADVQGTVTLAKATCESPGQGGGPGDGSEAAEAAEAEQAEQAEQAGKPQQPGREGQPEQPQDDAKAAEPGGETGGQGASAGTGSTLSVQSDAAQPAKENLAATGSSSATPYLAGGAALLLAAGGSVLALSRARRSRVQN</sequence>
<keyword evidence="2" id="KW-1133">Transmembrane helix</keyword>
<dbReference type="InterPro" id="IPR048202">
    <property type="entry name" value="SCO1860-like"/>
</dbReference>
<dbReference type="PROSITE" id="PS51318">
    <property type="entry name" value="TAT"/>
    <property type="match status" value="1"/>
</dbReference>
<comment type="caution">
    <text evidence="4">The sequence shown here is derived from an EMBL/GenBank/DDBJ whole genome shotgun (WGS) entry which is preliminary data.</text>
</comment>
<gene>
    <name evidence="4" type="ORF">QCN29_16470</name>
</gene>
<dbReference type="EMBL" id="JARWBG010000017">
    <property type="protein sequence ID" value="MDH2390360.1"/>
    <property type="molecule type" value="Genomic_DNA"/>
</dbReference>
<feature type="compositionally biased region" description="Low complexity" evidence="1">
    <location>
        <begin position="270"/>
        <end position="288"/>
    </location>
</feature>
<evidence type="ECO:0000256" key="3">
    <source>
        <dbReference type="SAM" id="SignalP"/>
    </source>
</evidence>